<evidence type="ECO:0000313" key="8">
    <source>
        <dbReference type="Proteomes" id="UP000199691"/>
    </source>
</evidence>
<feature type="transmembrane region" description="Helical" evidence="6">
    <location>
        <begin position="255"/>
        <end position="275"/>
    </location>
</feature>
<feature type="transmembrane region" description="Helical" evidence="6">
    <location>
        <begin position="171"/>
        <end position="190"/>
    </location>
</feature>
<evidence type="ECO:0000256" key="2">
    <source>
        <dbReference type="ARBA" id="ARBA00022475"/>
    </source>
</evidence>
<dbReference type="EMBL" id="FNIX01000005">
    <property type="protein sequence ID" value="SDP03342.1"/>
    <property type="molecule type" value="Genomic_DNA"/>
</dbReference>
<name>A0A1H0PE29_9PSEU</name>
<evidence type="ECO:0000256" key="6">
    <source>
        <dbReference type="SAM" id="Phobius"/>
    </source>
</evidence>
<protein>
    <submittedName>
        <fullName evidence="7">Predicted arabinose efflux permease, MFS family</fullName>
    </submittedName>
</protein>
<evidence type="ECO:0000256" key="3">
    <source>
        <dbReference type="ARBA" id="ARBA00022692"/>
    </source>
</evidence>
<reference evidence="8" key="1">
    <citation type="submission" date="2016-10" db="EMBL/GenBank/DDBJ databases">
        <authorList>
            <person name="Varghese N."/>
            <person name="Submissions S."/>
        </authorList>
    </citation>
    <scope>NUCLEOTIDE SEQUENCE [LARGE SCALE GENOMIC DNA]</scope>
    <source>
        <strain evidence="8">CGMCC 4.6609</strain>
    </source>
</reference>
<evidence type="ECO:0000256" key="4">
    <source>
        <dbReference type="ARBA" id="ARBA00022989"/>
    </source>
</evidence>
<dbReference type="AlphaFoldDB" id="A0A1H0PE29"/>
<feature type="transmembrane region" description="Helical" evidence="6">
    <location>
        <begin position="45"/>
        <end position="65"/>
    </location>
</feature>
<feature type="transmembrane region" description="Helical" evidence="6">
    <location>
        <begin position="12"/>
        <end position="39"/>
    </location>
</feature>
<feature type="transmembrane region" description="Helical" evidence="6">
    <location>
        <begin position="77"/>
        <end position="98"/>
    </location>
</feature>
<feature type="transmembrane region" description="Helical" evidence="6">
    <location>
        <begin position="104"/>
        <end position="122"/>
    </location>
</feature>
<accession>A0A1H0PE29</accession>
<gene>
    <name evidence="7" type="ORF">SAMN05421507_10522</name>
</gene>
<feature type="transmembrane region" description="Helical" evidence="6">
    <location>
        <begin position="282"/>
        <end position="301"/>
    </location>
</feature>
<dbReference type="InterPro" id="IPR036259">
    <property type="entry name" value="MFS_trans_sf"/>
</dbReference>
<evidence type="ECO:0000313" key="7">
    <source>
        <dbReference type="EMBL" id="SDP03342.1"/>
    </source>
</evidence>
<evidence type="ECO:0000256" key="1">
    <source>
        <dbReference type="ARBA" id="ARBA00004651"/>
    </source>
</evidence>
<evidence type="ECO:0000256" key="5">
    <source>
        <dbReference type="ARBA" id="ARBA00023136"/>
    </source>
</evidence>
<keyword evidence="3 6" id="KW-0812">Transmembrane</keyword>
<feature type="transmembrane region" description="Helical" evidence="6">
    <location>
        <begin position="343"/>
        <end position="362"/>
    </location>
</feature>
<dbReference type="RefSeq" id="WP_090097815.1">
    <property type="nucleotide sequence ID" value="NZ_FNIX01000005.1"/>
</dbReference>
<keyword evidence="8" id="KW-1185">Reference proteome</keyword>
<dbReference type="PANTHER" id="PTHR23513:SF11">
    <property type="entry name" value="STAPHYLOFERRIN A TRANSPORTER"/>
    <property type="match status" value="1"/>
</dbReference>
<dbReference type="OrthoDB" id="4528313at2"/>
<organism evidence="7 8">
    <name type="scientific">Lentzea jiangxiensis</name>
    <dbReference type="NCBI Taxonomy" id="641025"/>
    <lineage>
        <taxon>Bacteria</taxon>
        <taxon>Bacillati</taxon>
        <taxon>Actinomycetota</taxon>
        <taxon>Actinomycetes</taxon>
        <taxon>Pseudonocardiales</taxon>
        <taxon>Pseudonocardiaceae</taxon>
        <taxon>Lentzea</taxon>
    </lineage>
</organism>
<feature type="transmembrane region" description="Helical" evidence="6">
    <location>
        <begin position="143"/>
        <end position="165"/>
    </location>
</feature>
<feature type="transmembrane region" description="Helical" evidence="6">
    <location>
        <begin position="220"/>
        <end position="243"/>
    </location>
</feature>
<proteinExistence type="predicted"/>
<keyword evidence="5 6" id="KW-0472">Membrane</keyword>
<dbReference type="SUPFAM" id="SSF103473">
    <property type="entry name" value="MFS general substrate transporter"/>
    <property type="match status" value="1"/>
</dbReference>
<dbReference type="PANTHER" id="PTHR23513">
    <property type="entry name" value="INTEGRAL MEMBRANE EFFLUX PROTEIN-RELATED"/>
    <property type="match status" value="1"/>
</dbReference>
<feature type="transmembrane region" description="Helical" evidence="6">
    <location>
        <begin position="307"/>
        <end position="331"/>
    </location>
</feature>
<dbReference type="STRING" id="641025.SAMN05421507_10522"/>
<dbReference type="Gene3D" id="1.20.1250.20">
    <property type="entry name" value="MFS general substrate transporter like domains"/>
    <property type="match status" value="1"/>
</dbReference>
<comment type="subcellular location">
    <subcellularLocation>
        <location evidence="1">Cell membrane</location>
        <topology evidence="1">Multi-pass membrane protein</topology>
    </subcellularLocation>
</comment>
<sequence length="422" mass="44096">MGESPAPMAHPAFRWLLAARVTTVAGNAMAPIALAFAVLDLTSSVTSLGVVVAARSLTNVVFLLWGGVVADRLPRQFVLAGSCAVSFASQATIAVLVLTGTASVTWFVVLAAVNGMSSAFSLPASSSLVPQTVPAEVRLRANALLRLGVHSATIGGASLGGLLIAFTGPGWGLAVDALSFALAGVFFTLVRVPAAVRAEREPSVLSELKVGWTEFVSRQWVWVVVLAFTFVNAALVGGVMVLGPALADSTFGRGTWGLVLAAQTAGMVAGSFLVMRIEVRRRLLFGVSCVPVMAGLPLVMVLHPEPWLLVVTSFVCGLGIEQFGVAWETTLQHHVPQDRLARVYSYDMLGSFVAIPLAQLAIGPVSHAFGTTAALLGCVAVHLVACAGMLASRSVRTVVNEPAAQAVRPAVQRGRRRARTRS</sequence>
<keyword evidence="4 6" id="KW-1133">Transmembrane helix</keyword>
<dbReference type="Pfam" id="PF07690">
    <property type="entry name" value="MFS_1"/>
    <property type="match status" value="1"/>
</dbReference>
<dbReference type="CDD" id="cd06173">
    <property type="entry name" value="MFS_MefA_like"/>
    <property type="match status" value="1"/>
</dbReference>
<dbReference type="GO" id="GO:0022857">
    <property type="term" value="F:transmembrane transporter activity"/>
    <property type="evidence" value="ECO:0007669"/>
    <property type="project" value="InterPro"/>
</dbReference>
<dbReference type="Proteomes" id="UP000199691">
    <property type="component" value="Unassembled WGS sequence"/>
</dbReference>
<dbReference type="GO" id="GO:0005886">
    <property type="term" value="C:plasma membrane"/>
    <property type="evidence" value="ECO:0007669"/>
    <property type="project" value="UniProtKB-SubCell"/>
</dbReference>
<keyword evidence="2" id="KW-1003">Cell membrane</keyword>
<dbReference type="InterPro" id="IPR011701">
    <property type="entry name" value="MFS"/>
</dbReference>
<feature type="transmembrane region" description="Helical" evidence="6">
    <location>
        <begin position="368"/>
        <end position="391"/>
    </location>
</feature>